<evidence type="ECO:0000256" key="1">
    <source>
        <dbReference type="ARBA" id="ARBA00001961"/>
    </source>
</evidence>
<dbReference type="OMA" id="YSAAMEW"/>
<organism evidence="9 10">
    <name type="scientific">Tigriopus californicus</name>
    <name type="common">Marine copepod</name>
    <dbReference type="NCBI Taxonomy" id="6832"/>
    <lineage>
        <taxon>Eukaryota</taxon>
        <taxon>Metazoa</taxon>
        <taxon>Ecdysozoa</taxon>
        <taxon>Arthropoda</taxon>
        <taxon>Crustacea</taxon>
        <taxon>Multicrustacea</taxon>
        <taxon>Hexanauplia</taxon>
        <taxon>Copepoda</taxon>
        <taxon>Harpacticoida</taxon>
        <taxon>Harpacticidae</taxon>
        <taxon>Tigriopus</taxon>
    </lineage>
</organism>
<keyword evidence="2" id="KW-0479">Metal-binding</keyword>
<evidence type="ECO:0000313" key="10">
    <source>
        <dbReference type="Proteomes" id="UP000318571"/>
    </source>
</evidence>
<dbReference type="GO" id="GO:0005783">
    <property type="term" value="C:endoplasmic reticulum"/>
    <property type="evidence" value="ECO:0007669"/>
    <property type="project" value="InterPro"/>
</dbReference>
<dbReference type="Gene3D" id="2.60.120.620">
    <property type="entry name" value="q2cbj1_9rhob like domain"/>
    <property type="match status" value="3"/>
</dbReference>
<name>A0A553P6P6_TIGCA</name>
<proteinExistence type="predicted"/>
<dbReference type="InterPro" id="IPR006620">
    <property type="entry name" value="Pro_4_hyd_alph"/>
</dbReference>
<evidence type="ECO:0000256" key="3">
    <source>
        <dbReference type="ARBA" id="ARBA00022896"/>
    </source>
</evidence>
<sequence length="1403" mass="163024">MKLWIQLIPWGLCLGLALSFDIESGYNFHMFENFGQTKEVYIQEKELISKLKTYREKVIQIRDKLETFLNRSNGHDYNDETFTENPINTYILIKTHGLALPRMQLIHEMQELKRDLNKSTTNFPTTSDYYGALYGLVTLEDTYQFNTTLAAQGIISLPKFPSGQRVSMQSPHRMTYIDLKKMADLAFQKAWYDTSILFLKGAFNLIADLPEHEKPSNETMKKFNLMKQSLVRLNNQYITKKLIMADSTYKVFPFTIDKNMNEKVKQPKVIRDNIITYVNLNCQSGKEFYMRSVCNGFSFKGYTRPVKQFHCHWLHHQDPFLRLGPLKLEHVSDDPYLVVFHQIFTDTEMEYMVDTSRPHLSRTRVVGMNKGTVAHDFKGGKKRRIVSKSVQHWMNDLVYEDMKEDVTEVDNKWNYTVASPVLWKLSKKLEQATRLNLTAKYSSTGYQVTNYGLGGLCEVHIDPHGYLDGAELPPSRYHLRKTGDMFATIMGWIEKEPIGGATAFCYPYKEVLVWPTKGSAAFWYDLNLKGSRNIHTNHGGCPVLKGSKWILNKWVYYFDQYKRYPCRLDQTATLRTYKKTLRELTRSQPIENDFITSAKGLLMILDTYNVSKDCLTKKEFVYSDPHRGRVSLKTHATFEPHDLMTLADEATQIGWFSHAIDLTKSAYANLNVKSLQKDQKQVMEDFKSRLVRTHNNILRSKKRLVGEGYKVLPYLVTDDLKRKPTQPKFVKKLDPSKREHKFEANEQLDINEDIFRRICRGQIVGQAVKNQTKYQKCHWLHQNNPYLRLNPFKIEILLNDPFRMIFHEILNEEEMNWLIQYSTPNLSQARKVSKTNLEVNRVGLPEEQKRKIVHKTVQCWIDDVIYNEEANLKKNKDGIFEVQPYLGDQYAHVIFNQTLHKLSKKIQMATNMIITQRWSSTKYQVTNYGLGGLCETHVDPFGIWEGAEVHEEMKEIHSTGDMFATFMAWLGNVPGGGYTAFNHEGYEQAVVPVRGSAAFWFNLRQANQMLKSMPEGELSTLDSEFLDGMDVLKKYLIQSQNHYLKTRKAIFGLDYRILPYFVDNNLEKRAKQPKFVRALGEYTRLLNDTNEYLEGERRDEADRRICRGEYQGSSIDKEVHLQLCHYLHQSNPYLRLGPFKMEVVARVPFRMILHDFMDEAEIRWLIDYAKPRLSRNRSKIKSNEDIQANSLDRSKVKIIAKTTQAWISSRLFIGKDIYDDMNQLQPNPHLDKFIDIHPNLVTLSRKIEMATKMIVLKRFSATEFQVTNYGLSGLCEGHIDPHGYLEGKDLTPDRQGLVMSGDMLGTFMAWLDDVEAGGGTAFDSPGYEQIVRPTRGSAAFWIDLRPNGIREAFSSHMGCPILKGSKWILNKWIYYFDQVHNYKCGLAADSKFDVFNDIFSTYQ</sequence>
<keyword evidence="10" id="KW-1185">Reference proteome</keyword>
<keyword evidence="7" id="KW-0732">Signal</keyword>
<dbReference type="GO" id="GO:0005506">
    <property type="term" value="F:iron ion binding"/>
    <property type="evidence" value="ECO:0007669"/>
    <property type="project" value="InterPro"/>
</dbReference>
<dbReference type="Gene3D" id="1.25.40.10">
    <property type="entry name" value="Tetratricopeptide repeat domain"/>
    <property type="match status" value="1"/>
</dbReference>
<evidence type="ECO:0000256" key="7">
    <source>
        <dbReference type="SAM" id="SignalP"/>
    </source>
</evidence>
<dbReference type="GO" id="GO:0004656">
    <property type="term" value="F:procollagen-proline 4-dioxygenase activity"/>
    <property type="evidence" value="ECO:0007669"/>
    <property type="project" value="InterPro"/>
</dbReference>
<protein>
    <recommendedName>
        <fullName evidence="8">Prolyl 4-hydroxylase alpha subunit domain-containing protein</fullName>
    </recommendedName>
</protein>
<evidence type="ECO:0000313" key="9">
    <source>
        <dbReference type="EMBL" id="TRY73359.1"/>
    </source>
</evidence>
<accession>A0A553P6P6</accession>
<keyword evidence="5" id="KW-0560">Oxidoreductase</keyword>
<comment type="caution">
    <text evidence="9">The sequence shown here is derived from an EMBL/GenBank/DDBJ whole genome shotgun (WGS) entry which is preliminary data.</text>
</comment>
<dbReference type="InterPro" id="IPR013547">
    <property type="entry name" value="P4H_N"/>
</dbReference>
<dbReference type="EMBL" id="VCGU01000007">
    <property type="protein sequence ID" value="TRY73359.1"/>
    <property type="molecule type" value="Genomic_DNA"/>
</dbReference>
<evidence type="ECO:0000256" key="5">
    <source>
        <dbReference type="ARBA" id="ARBA00023002"/>
    </source>
</evidence>
<dbReference type="GO" id="GO:0031418">
    <property type="term" value="F:L-ascorbic acid binding"/>
    <property type="evidence" value="ECO:0007669"/>
    <property type="project" value="UniProtKB-KW"/>
</dbReference>
<keyword evidence="4" id="KW-0223">Dioxygenase</keyword>
<feature type="chain" id="PRO_5021715244" description="Prolyl 4-hydroxylase alpha subunit domain-containing protein" evidence="7">
    <location>
        <begin position="20"/>
        <end position="1403"/>
    </location>
</feature>
<evidence type="ECO:0000256" key="2">
    <source>
        <dbReference type="ARBA" id="ARBA00022723"/>
    </source>
</evidence>
<comment type="cofactor">
    <cofactor evidence="1">
        <name>L-ascorbate</name>
        <dbReference type="ChEBI" id="CHEBI:38290"/>
    </cofactor>
</comment>
<dbReference type="STRING" id="6832.A0A553P6P6"/>
<dbReference type="PANTHER" id="PTHR10869:SF244">
    <property type="entry name" value="PROLYL 4-HYDROXYLASE SUBUNIT ALPHA-2"/>
    <property type="match status" value="1"/>
</dbReference>
<dbReference type="PANTHER" id="PTHR10869">
    <property type="entry name" value="PROLYL 4-HYDROXYLASE ALPHA SUBUNIT"/>
    <property type="match status" value="1"/>
</dbReference>
<reference evidence="9 10" key="1">
    <citation type="journal article" date="2018" name="Nat. Ecol. Evol.">
        <title>Genomic signatures of mitonuclear coevolution across populations of Tigriopus californicus.</title>
        <authorList>
            <person name="Barreto F.S."/>
            <person name="Watson E.T."/>
            <person name="Lima T.G."/>
            <person name="Willett C.S."/>
            <person name="Edmands S."/>
            <person name="Li W."/>
            <person name="Burton R.S."/>
        </authorList>
    </citation>
    <scope>NUCLEOTIDE SEQUENCE [LARGE SCALE GENOMIC DNA]</scope>
    <source>
        <strain evidence="9 10">San Diego</strain>
    </source>
</reference>
<dbReference type="Proteomes" id="UP000318571">
    <property type="component" value="Chromosome 3"/>
</dbReference>
<dbReference type="SMART" id="SM00702">
    <property type="entry name" value="P4Hc"/>
    <property type="match status" value="2"/>
</dbReference>
<evidence type="ECO:0000256" key="4">
    <source>
        <dbReference type="ARBA" id="ARBA00022964"/>
    </source>
</evidence>
<dbReference type="InterPro" id="IPR045054">
    <property type="entry name" value="P4HA-like"/>
</dbReference>
<dbReference type="InterPro" id="IPR011990">
    <property type="entry name" value="TPR-like_helical_dom_sf"/>
</dbReference>
<evidence type="ECO:0000259" key="8">
    <source>
        <dbReference type="SMART" id="SM00702"/>
    </source>
</evidence>
<feature type="domain" description="Prolyl 4-hydroxylase alpha subunit" evidence="8">
    <location>
        <begin position="335"/>
        <end position="556"/>
    </location>
</feature>
<keyword evidence="6" id="KW-0408">Iron</keyword>
<keyword evidence="3" id="KW-0847">Vitamin C</keyword>
<evidence type="ECO:0000256" key="6">
    <source>
        <dbReference type="ARBA" id="ARBA00023004"/>
    </source>
</evidence>
<feature type="signal peptide" evidence="7">
    <location>
        <begin position="1"/>
        <end position="19"/>
    </location>
</feature>
<dbReference type="Pfam" id="PF08336">
    <property type="entry name" value="P4Ha_N"/>
    <property type="match status" value="1"/>
</dbReference>
<feature type="domain" description="Prolyl 4-hydroxylase alpha subunit" evidence="8">
    <location>
        <begin position="1148"/>
        <end position="1374"/>
    </location>
</feature>
<gene>
    <name evidence="9" type="ORF">TCAL_06702</name>
</gene>